<reference evidence="1 2" key="1">
    <citation type="journal article" name="Sci. Rep.">
        <title>Telomere-to-telomere assembled and centromere annotated genomes of the two main subspecies of the button mushroom Agaricus bisporus reveal especially polymorphic chromosome ends.</title>
        <authorList>
            <person name="Sonnenberg A.S.M."/>
            <person name="Sedaghat-Telgerd N."/>
            <person name="Lavrijssen B."/>
            <person name="Ohm R.A."/>
            <person name="Hendrickx P.M."/>
            <person name="Scholtmeijer K."/>
            <person name="Baars J.J.P."/>
            <person name="van Peer A."/>
        </authorList>
    </citation>
    <scope>NUCLEOTIDE SEQUENCE [LARGE SCALE GENOMIC DNA]</scope>
    <source>
        <strain evidence="1 2">H119_p4</strain>
    </source>
</reference>
<organism evidence="1 2">
    <name type="scientific">Agaricus bisporus var. burnettii</name>
    <dbReference type="NCBI Taxonomy" id="192524"/>
    <lineage>
        <taxon>Eukaryota</taxon>
        <taxon>Fungi</taxon>
        <taxon>Dikarya</taxon>
        <taxon>Basidiomycota</taxon>
        <taxon>Agaricomycotina</taxon>
        <taxon>Agaricomycetes</taxon>
        <taxon>Agaricomycetidae</taxon>
        <taxon>Agaricales</taxon>
        <taxon>Agaricineae</taxon>
        <taxon>Agaricaceae</taxon>
        <taxon>Agaricus</taxon>
    </lineage>
</organism>
<dbReference type="AlphaFoldDB" id="A0A8H7C8I0"/>
<gene>
    <name evidence="1" type="ORF">Agabi119p4_7836</name>
</gene>
<accession>A0A8H7C8I0</accession>
<dbReference type="SUPFAM" id="SSF56601">
    <property type="entry name" value="beta-lactamase/transpeptidase-like"/>
    <property type="match status" value="1"/>
</dbReference>
<evidence type="ECO:0000313" key="2">
    <source>
        <dbReference type="Proteomes" id="UP000629468"/>
    </source>
</evidence>
<sequence>MVNWVSMLLVLGKHPHQGQQIVLTEVVNNAATGRSIVAGKASFPEMSPILYGASQLIYSYRGHQVVDHGGNILGFSSSVARLPNDNLGIVILNNDWNANSAIAAVKWRLVDEIVIRATSPSSPLVDWVSRYKEIDRRQSKQAKFLLLDHVILLFRACRFLSLCARPIAVHHTDN</sequence>
<evidence type="ECO:0008006" key="3">
    <source>
        <dbReference type="Google" id="ProtNLM"/>
    </source>
</evidence>
<comment type="caution">
    <text evidence="1">The sequence shown here is derived from an EMBL/GenBank/DDBJ whole genome shotgun (WGS) entry which is preliminary data.</text>
</comment>
<dbReference type="Proteomes" id="UP000629468">
    <property type="component" value="Unassembled WGS sequence"/>
</dbReference>
<proteinExistence type="predicted"/>
<dbReference type="Gene3D" id="3.40.710.10">
    <property type="entry name" value="DD-peptidase/beta-lactamase superfamily"/>
    <property type="match status" value="1"/>
</dbReference>
<evidence type="ECO:0000313" key="1">
    <source>
        <dbReference type="EMBL" id="KAF7768593.1"/>
    </source>
</evidence>
<protein>
    <recommendedName>
        <fullName evidence="3">Beta-lactamase-related domain-containing protein</fullName>
    </recommendedName>
</protein>
<dbReference type="EMBL" id="JABXXO010000010">
    <property type="protein sequence ID" value="KAF7768593.1"/>
    <property type="molecule type" value="Genomic_DNA"/>
</dbReference>
<dbReference type="InterPro" id="IPR012338">
    <property type="entry name" value="Beta-lactam/transpept-like"/>
</dbReference>
<name>A0A8H7C8I0_AGABI</name>